<dbReference type="SUPFAM" id="SSF52540">
    <property type="entry name" value="P-loop containing nucleoside triphosphate hydrolases"/>
    <property type="match status" value="1"/>
</dbReference>
<evidence type="ECO:0008006" key="3">
    <source>
        <dbReference type="Google" id="ProtNLM"/>
    </source>
</evidence>
<dbReference type="EMBL" id="JAKKUT010000002">
    <property type="protein sequence ID" value="MDG2989898.1"/>
    <property type="molecule type" value="Genomic_DNA"/>
</dbReference>
<reference evidence="1" key="2">
    <citation type="submission" date="2022-01" db="EMBL/GenBank/DDBJ databases">
        <authorList>
            <person name="Zivanovic Y."/>
            <person name="Moreira D."/>
            <person name="Lopez-Garcia P."/>
        </authorList>
    </citation>
    <scope>NUCLEOTIDE SEQUENCE</scope>
    <source>
        <strain evidence="1">G9</strain>
    </source>
</reference>
<dbReference type="Proteomes" id="UP001154265">
    <property type="component" value="Unassembled WGS sequence"/>
</dbReference>
<accession>A0ABT6EXS8</accession>
<dbReference type="Gene3D" id="3.40.50.300">
    <property type="entry name" value="P-loop containing nucleotide triphosphate hydrolases"/>
    <property type="match status" value="1"/>
</dbReference>
<organism evidence="1 2">
    <name type="scientific">Candidatus Synechococcus calcipolaris G9</name>
    <dbReference type="NCBI Taxonomy" id="1497997"/>
    <lineage>
        <taxon>Bacteria</taxon>
        <taxon>Bacillati</taxon>
        <taxon>Cyanobacteriota</taxon>
        <taxon>Cyanophyceae</taxon>
        <taxon>Synechococcales</taxon>
        <taxon>Synechococcaceae</taxon>
        <taxon>Synechococcus</taxon>
    </lineage>
</organism>
<evidence type="ECO:0000313" key="2">
    <source>
        <dbReference type="Proteomes" id="UP001154265"/>
    </source>
</evidence>
<reference evidence="1" key="1">
    <citation type="journal article" date="2022" name="Genome Biol. Evol.">
        <title>A New Gene Family Diagnostic for Intracellular Biomineralization of Amorphous Ca Carbonates by Cyanobacteria.</title>
        <authorList>
            <person name="Benzerara K."/>
            <person name="Duprat E."/>
            <person name="Bitard-Feildel T."/>
            <person name="Caumes G."/>
            <person name="Cassier-Chauvat C."/>
            <person name="Chauvat F."/>
            <person name="Dezi M."/>
            <person name="Diop S.I."/>
            <person name="Gaschignard G."/>
            <person name="Gorgen S."/>
            <person name="Gugger M."/>
            <person name="Lopez-Garcia P."/>
            <person name="Millet M."/>
            <person name="Skouri-Panet F."/>
            <person name="Moreira D."/>
            <person name="Callebaut I."/>
        </authorList>
    </citation>
    <scope>NUCLEOTIDE SEQUENCE</scope>
    <source>
        <strain evidence="1">G9</strain>
    </source>
</reference>
<evidence type="ECO:0000313" key="1">
    <source>
        <dbReference type="EMBL" id="MDG2989898.1"/>
    </source>
</evidence>
<keyword evidence="2" id="KW-1185">Reference proteome</keyword>
<gene>
    <name evidence="1" type="ORF">L3556_02960</name>
</gene>
<comment type="caution">
    <text evidence="1">The sequence shown here is derived from an EMBL/GenBank/DDBJ whole genome shotgun (WGS) entry which is preliminary data.</text>
</comment>
<proteinExistence type="predicted"/>
<name>A0ABT6EXS8_9SYNE</name>
<protein>
    <recommendedName>
        <fullName evidence="3">Double-GTPase 2 domain-containing protein</fullName>
    </recommendedName>
</protein>
<sequence>MHELKITMLGASGVGKTTLLTSMYEQFINSVINQGIELDLQPDILTSRILQDKLIELKNLTSQFSVKGGIQGTEDDKIYKFRVGRKGEKPSLELKFCDYPGRYHTSENFDHHQFILKQLVDCVAVLLAIDSPALMERDGHWHDQFNRPQQIRDLFAEAYAGLDSPRLIIMAPVRCEKYMQTERSARDFVYRIKEKYSPLLNLFSSNSIDSNLAVVILPVQTVGGVIFSRIEMYDEFPVFKFRKASPSSEYAPKDSDQPLRYLMRFLLMLHLSQRKWKIPNEGISDNINDYIRTLFNIDFNINQIIDGIRQVFKSDSHLTSAIDHYSQGCKSSGAFEIIQGHHLLDRY</sequence>
<dbReference type="RefSeq" id="WP_277865823.1">
    <property type="nucleotide sequence ID" value="NZ_JAKKUT010000002.1"/>
</dbReference>
<dbReference type="InterPro" id="IPR027417">
    <property type="entry name" value="P-loop_NTPase"/>
</dbReference>